<evidence type="ECO:0000256" key="5">
    <source>
        <dbReference type="ARBA" id="ARBA00022692"/>
    </source>
</evidence>
<dbReference type="GO" id="GO:0005912">
    <property type="term" value="C:adherens junction"/>
    <property type="evidence" value="ECO:0007669"/>
    <property type="project" value="UniProtKB-SubCell"/>
</dbReference>
<keyword evidence="9" id="KW-0965">Cell junction</keyword>
<proteinExistence type="inferred from homology"/>
<dbReference type="Pfam" id="PF07686">
    <property type="entry name" value="V-set"/>
    <property type="match status" value="1"/>
</dbReference>
<keyword evidence="11" id="KW-0472">Membrane</keyword>
<comment type="function">
    <text evidence="14">Cell adhesion molecule that promotes cell-cell contacts and plays important roles in the development of the nervous system. Acts by forming homophilic or heterophilic trans-dimers.</text>
</comment>
<dbReference type="InterPro" id="IPR003599">
    <property type="entry name" value="Ig_sub"/>
</dbReference>
<comment type="subunit">
    <text evidence="15">Cis- and trans-homodimer. Can form trans-heterodimers.</text>
</comment>
<dbReference type="InterPro" id="IPR013106">
    <property type="entry name" value="Ig_V-set"/>
</dbReference>
<feature type="signal peptide" evidence="17">
    <location>
        <begin position="1"/>
        <end position="24"/>
    </location>
</feature>
<gene>
    <name evidence="19" type="ORF">AGOR_G00212010</name>
</gene>
<evidence type="ECO:0000256" key="8">
    <source>
        <dbReference type="ARBA" id="ARBA00022889"/>
    </source>
</evidence>
<dbReference type="FunFam" id="2.60.40.10:FF:000304">
    <property type="entry name" value="Nectin cell adhesion molecule 1"/>
    <property type="match status" value="1"/>
</dbReference>
<evidence type="ECO:0000256" key="4">
    <source>
        <dbReference type="ARBA" id="ARBA00022475"/>
    </source>
</evidence>
<feature type="chain" id="PRO_5035858535" description="Ig-like domain-containing protein" evidence="17">
    <location>
        <begin position="25"/>
        <end position="195"/>
    </location>
</feature>
<evidence type="ECO:0000256" key="17">
    <source>
        <dbReference type="SAM" id="SignalP"/>
    </source>
</evidence>
<dbReference type="InterPro" id="IPR036179">
    <property type="entry name" value="Ig-like_dom_sf"/>
</dbReference>
<dbReference type="PROSITE" id="PS50835">
    <property type="entry name" value="IG_LIKE"/>
    <property type="match status" value="1"/>
</dbReference>
<keyword evidence="13" id="KW-0325">Glycoprotein</keyword>
<dbReference type="PANTHER" id="PTHR23277:SF109">
    <property type="entry name" value="POLIOVIRUS RECEPTOR"/>
    <property type="match status" value="1"/>
</dbReference>
<dbReference type="InterPro" id="IPR007110">
    <property type="entry name" value="Ig-like_dom"/>
</dbReference>
<keyword evidence="7" id="KW-0677">Repeat</keyword>
<evidence type="ECO:0000256" key="3">
    <source>
        <dbReference type="ARBA" id="ARBA00007810"/>
    </source>
</evidence>
<dbReference type="EMBL" id="JAERUA010000020">
    <property type="protein sequence ID" value="KAI1886245.1"/>
    <property type="molecule type" value="Genomic_DNA"/>
</dbReference>
<feature type="compositionally biased region" description="Polar residues" evidence="16">
    <location>
        <begin position="153"/>
        <end position="164"/>
    </location>
</feature>
<evidence type="ECO:0000256" key="13">
    <source>
        <dbReference type="ARBA" id="ARBA00023180"/>
    </source>
</evidence>
<keyword evidence="20" id="KW-1185">Reference proteome</keyword>
<evidence type="ECO:0000256" key="7">
    <source>
        <dbReference type="ARBA" id="ARBA00022737"/>
    </source>
</evidence>
<evidence type="ECO:0000256" key="10">
    <source>
        <dbReference type="ARBA" id="ARBA00022989"/>
    </source>
</evidence>
<dbReference type="GO" id="GO:0005886">
    <property type="term" value="C:plasma membrane"/>
    <property type="evidence" value="ECO:0007669"/>
    <property type="project" value="UniProtKB-SubCell"/>
</dbReference>
<comment type="subcellular location">
    <subcellularLocation>
        <location evidence="2">Cell junction</location>
        <location evidence="2">Adherens junction</location>
    </subcellularLocation>
    <subcellularLocation>
        <location evidence="1">Cell membrane</location>
        <topology evidence="1">Single-pass type I membrane protein</topology>
    </subcellularLocation>
</comment>
<dbReference type="PANTHER" id="PTHR23277">
    <property type="entry name" value="NECTIN-RELATED"/>
    <property type="match status" value="1"/>
</dbReference>
<evidence type="ECO:0000256" key="6">
    <source>
        <dbReference type="ARBA" id="ARBA00022729"/>
    </source>
</evidence>
<dbReference type="InterPro" id="IPR051427">
    <property type="entry name" value="Nectin/Nectin-like"/>
</dbReference>
<keyword evidence="4" id="KW-1003">Cell membrane</keyword>
<protein>
    <recommendedName>
        <fullName evidence="18">Ig-like domain-containing protein</fullName>
    </recommendedName>
</protein>
<reference evidence="19" key="1">
    <citation type="submission" date="2021-01" db="EMBL/GenBank/DDBJ databases">
        <authorList>
            <person name="Zahm M."/>
            <person name="Roques C."/>
            <person name="Cabau C."/>
            <person name="Klopp C."/>
            <person name="Donnadieu C."/>
            <person name="Jouanno E."/>
            <person name="Lampietro C."/>
            <person name="Louis A."/>
            <person name="Herpin A."/>
            <person name="Echchiki A."/>
            <person name="Berthelot C."/>
            <person name="Parey E."/>
            <person name="Roest-Crollius H."/>
            <person name="Braasch I."/>
            <person name="Postlethwait J."/>
            <person name="Bobe J."/>
            <person name="Montfort J."/>
            <person name="Bouchez O."/>
            <person name="Begum T."/>
            <person name="Mejri S."/>
            <person name="Adams A."/>
            <person name="Chen W.-J."/>
            <person name="Guiguen Y."/>
        </authorList>
    </citation>
    <scope>NUCLEOTIDE SEQUENCE</scope>
    <source>
        <tissue evidence="19">Blood</tissue>
    </source>
</reference>
<dbReference type="SUPFAM" id="SSF48726">
    <property type="entry name" value="Immunoglobulin"/>
    <property type="match status" value="1"/>
</dbReference>
<sequence>METSRCYLSFVFSSCMALLTVVRSQHVSVDPQVTAYLGYDVKLRCQFIQGGPEEAKLSQVEWTKELLETAIVVKSPTDGTNFNETPFEGRVSLISDSVEDASISISNVNETDEGRYTCKYTTFPGGVVDATTTLTVQAKPPSKSAEKRRQRQEAVTNCSGSKQATVVKGKEEEELHYADIRQFGRSRGNPTPSTE</sequence>
<evidence type="ECO:0000259" key="18">
    <source>
        <dbReference type="PROSITE" id="PS50835"/>
    </source>
</evidence>
<keyword evidence="8" id="KW-0130">Cell adhesion</keyword>
<evidence type="ECO:0000313" key="20">
    <source>
        <dbReference type="Proteomes" id="UP000829720"/>
    </source>
</evidence>
<organism evidence="19 20">
    <name type="scientific">Albula goreensis</name>
    <dbReference type="NCBI Taxonomy" id="1534307"/>
    <lineage>
        <taxon>Eukaryota</taxon>
        <taxon>Metazoa</taxon>
        <taxon>Chordata</taxon>
        <taxon>Craniata</taxon>
        <taxon>Vertebrata</taxon>
        <taxon>Euteleostomi</taxon>
        <taxon>Actinopterygii</taxon>
        <taxon>Neopterygii</taxon>
        <taxon>Teleostei</taxon>
        <taxon>Albuliformes</taxon>
        <taxon>Albulidae</taxon>
        <taxon>Albula</taxon>
    </lineage>
</organism>
<evidence type="ECO:0000256" key="12">
    <source>
        <dbReference type="ARBA" id="ARBA00023157"/>
    </source>
</evidence>
<evidence type="ECO:0000256" key="11">
    <source>
        <dbReference type="ARBA" id="ARBA00023136"/>
    </source>
</evidence>
<name>A0A8T3CUE8_9TELE</name>
<dbReference type="InterPro" id="IPR013783">
    <property type="entry name" value="Ig-like_fold"/>
</dbReference>
<keyword evidence="12" id="KW-1015">Disulfide bond</keyword>
<evidence type="ECO:0000256" key="2">
    <source>
        <dbReference type="ARBA" id="ARBA00004536"/>
    </source>
</evidence>
<dbReference type="OrthoDB" id="9948163at2759"/>
<accession>A0A8T3CUE8</accession>
<dbReference type="SMART" id="SM00409">
    <property type="entry name" value="IG"/>
    <property type="match status" value="1"/>
</dbReference>
<feature type="compositionally biased region" description="Basic and acidic residues" evidence="16">
    <location>
        <begin position="168"/>
        <end position="179"/>
    </location>
</feature>
<evidence type="ECO:0000256" key="16">
    <source>
        <dbReference type="SAM" id="MobiDB-lite"/>
    </source>
</evidence>
<dbReference type="GO" id="GO:0007156">
    <property type="term" value="P:homophilic cell adhesion via plasma membrane adhesion molecules"/>
    <property type="evidence" value="ECO:0007669"/>
    <property type="project" value="TreeGrafter"/>
</dbReference>
<dbReference type="Proteomes" id="UP000829720">
    <property type="component" value="Unassembled WGS sequence"/>
</dbReference>
<keyword evidence="5" id="KW-0812">Transmembrane</keyword>
<keyword evidence="6 17" id="KW-0732">Signal</keyword>
<comment type="caution">
    <text evidence="19">The sequence shown here is derived from an EMBL/GenBank/DDBJ whole genome shotgun (WGS) entry which is preliminary data.</text>
</comment>
<feature type="region of interest" description="Disordered" evidence="16">
    <location>
        <begin position="137"/>
        <end position="195"/>
    </location>
</feature>
<comment type="similarity">
    <text evidence="3">Belongs to the nectin family.</text>
</comment>
<dbReference type="AlphaFoldDB" id="A0A8T3CUE8"/>
<evidence type="ECO:0000313" key="19">
    <source>
        <dbReference type="EMBL" id="KAI1886245.1"/>
    </source>
</evidence>
<feature type="domain" description="Ig-like" evidence="18">
    <location>
        <begin position="38"/>
        <end position="135"/>
    </location>
</feature>
<dbReference type="GO" id="GO:0007157">
    <property type="term" value="P:heterophilic cell-cell adhesion via plasma membrane cell adhesion molecules"/>
    <property type="evidence" value="ECO:0007669"/>
    <property type="project" value="TreeGrafter"/>
</dbReference>
<evidence type="ECO:0000256" key="9">
    <source>
        <dbReference type="ARBA" id="ARBA00022949"/>
    </source>
</evidence>
<keyword evidence="10" id="KW-1133">Transmembrane helix</keyword>
<evidence type="ECO:0000256" key="1">
    <source>
        <dbReference type="ARBA" id="ARBA00004251"/>
    </source>
</evidence>
<evidence type="ECO:0000256" key="14">
    <source>
        <dbReference type="ARBA" id="ARBA00058274"/>
    </source>
</evidence>
<dbReference type="Gene3D" id="2.60.40.10">
    <property type="entry name" value="Immunoglobulins"/>
    <property type="match status" value="1"/>
</dbReference>
<evidence type="ECO:0000256" key="15">
    <source>
        <dbReference type="ARBA" id="ARBA00062858"/>
    </source>
</evidence>